<evidence type="ECO:0000313" key="3">
    <source>
        <dbReference type="Proteomes" id="UP000625711"/>
    </source>
</evidence>
<dbReference type="EMBL" id="JAACXV010014434">
    <property type="protein sequence ID" value="KAF7267352.1"/>
    <property type="molecule type" value="Genomic_DNA"/>
</dbReference>
<feature type="compositionally biased region" description="Basic residues" evidence="1">
    <location>
        <begin position="98"/>
        <end position="108"/>
    </location>
</feature>
<feature type="compositionally biased region" description="Basic and acidic residues" evidence="1">
    <location>
        <begin position="64"/>
        <end position="92"/>
    </location>
</feature>
<dbReference type="Proteomes" id="UP000625711">
    <property type="component" value="Unassembled WGS sequence"/>
</dbReference>
<comment type="caution">
    <text evidence="2">The sequence shown here is derived from an EMBL/GenBank/DDBJ whole genome shotgun (WGS) entry which is preliminary data.</text>
</comment>
<evidence type="ECO:0000313" key="2">
    <source>
        <dbReference type="EMBL" id="KAF7267352.1"/>
    </source>
</evidence>
<keyword evidence="3" id="KW-1185">Reference proteome</keyword>
<evidence type="ECO:0000256" key="1">
    <source>
        <dbReference type="SAM" id="MobiDB-lite"/>
    </source>
</evidence>
<reference evidence="2" key="1">
    <citation type="submission" date="2020-08" db="EMBL/GenBank/DDBJ databases">
        <title>Genome sequencing and assembly of the red palm weevil Rhynchophorus ferrugineus.</title>
        <authorList>
            <person name="Dias G.B."/>
            <person name="Bergman C.M."/>
            <person name="Manee M."/>
        </authorList>
    </citation>
    <scope>NUCLEOTIDE SEQUENCE</scope>
    <source>
        <strain evidence="2">AA-2017</strain>
        <tissue evidence="2">Whole larva</tissue>
    </source>
</reference>
<name>A0A834HUR2_RHYFE</name>
<organism evidence="2 3">
    <name type="scientific">Rhynchophorus ferrugineus</name>
    <name type="common">Red palm weevil</name>
    <name type="synonym">Curculio ferrugineus</name>
    <dbReference type="NCBI Taxonomy" id="354439"/>
    <lineage>
        <taxon>Eukaryota</taxon>
        <taxon>Metazoa</taxon>
        <taxon>Ecdysozoa</taxon>
        <taxon>Arthropoda</taxon>
        <taxon>Hexapoda</taxon>
        <taxon>Insecta</taxon>
        <taxon>Pterygota</taxon>
        <taxon>Neoptera</taxon>
        <taxon>Endopterygota</taxon>
        <taxon>Coleoptera</taxon>
        <taxon>Polyphaga</taxon>
        <taxon>Cucujiformia</taxon>
        <taxon>Curculionidae</taxon>
        <taxon>Dryophthorinae</taxon>
        <taxon>Rhynchophorus</taxon>
    </lineage>
</organism>
<protein>
    <submittedName>
        <fullName evidence="2">Uncharacterized protein</fullName>
    </submittedName>
</protein>
<dbReference type="AlphaFoldDB" id="A0A834HUR2"/>
<sequence length="141" mass="15794">MHFTHRLTTKFYYSKLKQFIQFAGIHDIVNSVKKTFACETDVEDDNDTMWTTKAVETLEASSIKGEREDERKGALAGERRPARGRAREREAAAEGVRGRGKAGAHPLRKLPTFSSESAERKLVSIKSAAERIANYPTGRPV</sequence>
<accession>A0A834HUR2</accession>
<gene>
    <name evidence="2" type="ORF">GWI33_019425</name>
</gene>
<proteinExistence type="predicted"/>
<feature type="region of interest" description="Disordered" evidence="1">
    <location>
        <begin position="61"/>
        <end position="121"/>
    </location>
</feature>